<accession>A0ACC3SQW3</accession>
<dbReference type="Proteomes" id="UP001433508">
    <property type="component" value="Unassembled WGS sequence"/>
</dbReference>
<dbReference type="EMBL" id="MU971531">
    <property type="protein sequence ID" value="KAK9234019.1"/>
    <property type="molecule type" value="Genomic_DNA"/>
</dbReference>
<sequence>MTVLKRRREADLPDAAATRVLEFASLTTKVEVFSPIHTPELDFDSLTSFDSASSPDDASDLFDFFTPPLSTVEDSPSIIFAADSKKLPVEPSASTIVIHEDDGEDATTDDEEIPIIKTVSAPRSTAASVVPASSMGPPPLPLGIHAMGPVIGHWTDKTPAKPVTGNVVRQRSESSILPNQQRLPISSPTSHAISHAVASSVSSSVDALLEQYVDVTNVVDNTLAPLPGTKSWIDRYMTIPICGYLNRASVESDNEVAVAATTVAGISKPPGSSSTKKRKASSSLKPAGSAPAVYGFKRRSLFAGKGSEMVGLGVMVGDLLL</sequence>
<evidence type="ECO:0000313" key="1">
    <source>
        <dbReference type="EMBL" id="KAK9234019.1"/>
    </source>
</evidence>
<evidence type="ECO:0000313" key="2">
    <source>
        <dbReference type="Proteomes" id="UP001433508"/>
    </source>
</evidence>
<name>A0ACC3SQW3_LIPKO</name>
<comment type="caution">
    <text evidence="1">The sequence shown here is derived from an EMBL/GenBank/DDBJ whole genome shotgun (WGS) entry which is preliminary data.</text>
</comment>
<organism evidence="1 2">
    <name type="scientific">Lipomyces kononenkoae</name>
    <name type="common">Yeast</name>
    <dbReference type="NCBI Taxonomy" id="34357"/>
    <lineage>
        <taxon>Eukaryota</taxon>
        <taxon>Fungi</taxon>
        <taxon>Dikarya</taxon>
        <taxon>Ascomycota</taxon>
        <taxon>Saccharomycotina</taxon>
        <taxon>Lipomycetes</taxon>
        <taxon>Lipomycetales</taxon>
        <taxon>Lipomycetaceae</taxon>
        <taxon>Lipomyces</taxon>
    </lineage>
</organism>
<reference evidence="2" key="1">
    <citation type="journal article" date="2024" name="Front. Bioeng. Biotechnol.">
        <title>Genome-scale model development and genomic sequencing of the oleaginous clade Lipomyces.</title>
        <authorList>
            <person name="Czajka J.J."/>
            <person name="Han Y."/>
            <person name="Kim J."/>
            <person name="Mondo S.J."/>
            <person name="Hofstad B.A."/>
            <person name="Robles A."/>
            <person name="Haridas S."/>
            <person name="Riley R."/>
            <person name="LaButti K."/>
            <person name="Pangilinan J."/>
            <person name="Andreopoulos W."/>
            <person name="Lipzen A."/>
            <person name="Yan J."/>
            <person name="Wang M."/>
            <person name="Ng V."/>
            <person name="Grigoriev I.V."/>
            <person name="Spatafora J.W."/>
            <person name="Magnuson J.K."/>
            <person name="Baker S.E."/>
            <person name="Pomraning K.R."/>
        </authorList>
    </citation>
    <scope>NUCLEOTIDE SEQUENCE [LARGE SCALE GENOMIC DNA]</scope>
    <source>
        <strain evidence="2">CBS 7786</strain>
    </source>
</reference>
<gene>
    <name evidence="1" type="ORF">V1525DRAFT_414467</name>
</gene>
<proteinExistence type="predicted"/>
<protein>
    <submittedName>
        <fullName evidence="1">Uncharacterized protein</fullName>
    </submittedName>
</protein>
<keyword evidence="2" id="KW-1185">Reference proteome</keyword>